<reference evidence="1 2" key="1">
    <citation type="submission" date="2016-02" db="EMBL/GenBank/DDBJ databases">
        <title>Complete genome sequence of Pseudomonas azotoformans S4.</title>
        <authorList>
            <person name="Fang Y."/>
            <person name="Wu L."/>
            <person name="Feng G."/>
        </authorList>
    </citation>
    <scope>NUCLEOTIDE SEQUENCE [LARGE SCALE GENOMIC DNA]</scope>
    <source>
        <strain evidence="1 2">S4</strain>
    </source>
</reference>
<dbReference type="RefSeq" id="WP_033896945.1">
    <property type="nucleotide sequence ID" value="NZ_CP014546.1"/>
</dbReference>
<gene>
    <name evidence="1" type="ORF">AYR47_10895</name>
</gene>
<dbReference type="Proteomes" id="UP000070516">
    <property type="component" value="Chromosome"/>
</dbReference>
<evidence type="ECO:0000313" key="2">
    <source>
        <dbReference type="Proteomes" id="UP000070516"/>
    </source>
</evidence>
<protein>
    <submittedName>
        <fullName evidence="1">Type III secretion protein</fullName>
    </submittedName>
</protein>
<dbReference type="EMBL" id="CP014546">
    <property type="protein sequence ID" value="AMN78801.1"/>
    <property type="molecule type" value="Genomic_DNA"/>
</dbReference>
<organism evidence="1 2">
    <name type="scientific">Pseudomonas azotoformans</name>
    <dbReference type="NCBI Taxonomy" id="47878"/>
    <lineage>
        <taxon>Bacteria</taxon>
        <taxon>Pseudomonadati</taxon>
        <taxon>Pseudomonadota</taxon>
        <taxon>Gammaproteobacteria</taxon>
        <taxon>Pseudomonadales</taxon>
        <taxon>Pseudomonadaceae</taxon>
        <taxon>Pseudomonas</taxon>
    </lineage>
</organism>
<dbReference type="KEGG" id="pazo:AYR47_10895"/>
<dbReference type="AlphaFoldDB" id="A0A127HWN1"/>
<proteinExistence type="predicted"/>
<evidence type="ECO:0000313" key="1">
    <source>
        <dbReference type="EMBL" id="AMN78801.1"/>
    </source>
</evidence>
<accession>A0A127HWN1</accession>
<name>A0A127HWN1_PSEAZ</name>
<sequence length="131" mass="15266">MKALIRDWLIHHEQQQLTVFESDDTIILKRQETFILLEVQLTARPLDNTTLQRWLRLGAASLNFFQGTLVRNAESGELWLMQTLRNGPSETEVSACLETLLNQRDTWRSTFTRLARTPQHLKPTSLRSLSY</sequence>